<accession>A0ABP9UV01</accession>
<evidence type="ECO:0008006" key="4">
    <source>
        <dbReference type="Google" id="ProtNLM"/>
    </source>
</evidence>
<comment type="caution">
    <text evidence="2">The sequence shown here is derived from an EMBL/GenBank/DDBJ whole genome shotgun (WGS) entry which is preliminary data.</text>
</comment>
<reference evidence="2 3" key="1">
    <citation type="submission" date="2024-02" db="EMBL/GenBank/DDBJ databases">
        <title>Haloferula sargassicola NBRC 104335.</title>
        <authorList>
            <person name="Ichikawa N."/>
            <person name="Katano-Makiyama Y."/>
            <person name="Hidaka K."/>
        </authorList>
    </citation>
    <scope>NUCLEOTIDE SEQUENCE [LARGE SCALE GENOMIC DNA]</scope>
    <source>
        <strain evidence="2 3">NBRC 104335</strain>
    </source>
</reference>
<proteinExistence type="predicted"/>
<evidence type="ECO:0000313" key="3">
    <source>
        <dbReference type="Proteomes" id="UP001476282"/>
    </source>
</evidence>
<evidence type="ECO:0000313" key="2">
    <source>
        <dbReference type="EMBL" id="GAA5483869.1"/>
    </source>
</evidence>
<feature type="compositionally biased region" description="Basic and acidic residues" evidence="1">
    <location>
        <begin position="32"/>
        <end position="43"/>
    </location>
</feature>
<organism evidence="2 3">
    <name type="scientific">Haloferula sargassicola</name>
    <dbReference type="NCBI Taxonomy" id="490096"/>
    <lineage>
        <taxon>Bacteria</taxon>
        <taxon>Pseudomonadati</taxon>
        <taxon>Verrucomicrobiota</taxon>
        <taxon>Verrucomicrobiia</taxon>
        <taxon>Verrucomicrobiales</taxon>
        <taxon>Verrucomicrobiaceae</taxon>
        <taxon>Haloferula</taxon>
    </lineage>
</organism>
<dbReference type="EMBL" id="BAABRI010000018">
    <property type="protein sequence ID" value="GAA5483869.1"/>
    <property type="molecule type" value="Genomic_DNA"/>
</dbReference>
<feature type="region of interest" description="Disordered" evidence="1">
    <location>
        <begin position="21"/>
        <end position="43"/>
    </location>
</feature>
<gene>
    <name evidence="2" type="ORF">Hsar01_03103</name>
</gene>
<protein>
    <recommendedName>
        <fullName evidence="4">Secreted protein</fullName>
    </recommendedName>
</protein>
<name>A0ABP9UV01_9BACT</name>
<keyword evidence="3" id="KW-1185">Reference proteome</keyword>
<sequence>MKAPLLCFGLGLLAGAGISWKAEDPSTPEAPRITKERPEEPPLAKSVEQLRDELMHPKEAGPAFPNVLEPGPFDGFLDDWTTAEIHAALDDAISDPDVTLGHASLETGQLLKEWMERDLDAAVSWFEAIPLAATRRALAIKMSMGWPVEEAVKGLDFLIAHQDLFTTSSPWAIVEKNVVMSSRAGPGALSALLIRLGEERISTDFNLRTPMPDDFDYAAFVSTEGYQKNRDSPLLSSFLSNWLNQDTAAAASWLMDNGGPEALIRSTSGGFMTFGSEANDRLWKSLGAFAEELSPDEQSHFMKAAQSRLRNDPTAALNFAGALIDPELKDQAHELGAQIIARGEIERAVQHLDAIRNPARRLAFFESNPTSPFSQRKATSGERELLKSRLTAWGADDQQVEAILNSYAP</sequence>
<evidence type="ECO:0000256" key="1">
    <source>
        <dbReference type="SAM" id="MobiDB-lite"/>
    </source>
</evidence>
<dbReference type="Proteomes" id="UP001476282">
    <property type="component" value="Unassembled WGS sequence"/>
</dbReference>